<protein>
    <submittedName>
        <fullName evidence="1">Uncharacterized protein</fullName>
    </submittedName>
</protein>
<reference evidence="1 2" key="1">
    <citation type="journal article" date="2018" name="Science">
        <title>The opium poppy genome and morphinan production.</title>
        <authorList>
            <person name="Guo L."/>
            <person name="Winzer T."/>
            <person name="Yang X."/>
            <person name="Li Y."/>
            <person name="Ning Z."/>
            <person name="He Z."/>
            <person name="Teodor R."/>
            <person name="Lu Y."/>
            <person name="Bowser T.A."/>
            <person name="Graham I.A."/>
            <person name="Ye K."/>
        </authorList>
    </citation>
    <scope>NUCLEOTIDE SEQUENCE [LARGE SCALE GENOMIC DNA]</scope>
    <source>
        <strain evidence="2">cv. HN1</strain>
        <tissue evidence="1">Leaves</tissue>
    </source>
</reference>
<proteinExistence type="predicted"/>
<organism evidence="1 2">
    <name type="scientific">Papaver somniferum</name>
    <name type="common">Opium poppy</name>
    <dbReference type="NCBI Taxonomy" id="3469"/>
    <lineage>
        <taxon>Eukaryota</taxon>
        <taxon>Viridiplantae</taxon>
        <taxon>Streptophyta</taxon>
        <taxon>Embryophyta</taxon>
        <taxon>Tracheophyta</taxon>
        <taxon>Spermatophyta</taxon>
        <taxon>Magnoliopsida</taxon>
        <taxon>Ranunculales</taxon>
        <taxon>Papaveraceae</taxon>
        <taxon>Papaveroideae</taxon>
        <taxon>Papaver</taxon>
    </lineage>
</organism>
<evidence type="ECO:0000313" key="1">
    <source>
        <dbReference type="EMBL" id="RZC71155.1"/>
    </source>
</evidence>
<evidence type="ECO:0000313" key="2">
    <source>
        <dbReference type="Proteomes" id="UP000316621"/>
    </source>
</evidence>
<dbReference type="AlphaFoldDB" id="A0A4Y7KGX6"/>
<sequence length="146" mass="16283">MVVKQKILVHRSHLSLNLKKFILDVKLPLVMEGSIMIKLLPKWNKGYQEFAQCIPLGRGKQMMLQSAISSLSITAMLSQKMGLIMIKLLPKWNKGYEEFALYGLVRQGTEVFASISFSSTNKETTSVGVTLHLVSPPAPQMYGATL</sequence>
<name>A0A4Y7KGX6_PAPSO</name>
<dbReference type="EMBL" id="CM010721">
    <property type="protein sequence ID" value="RZC71155.1"/>
    <property type="molecule type" value="Genomic_DNA"/>
</dbReference>
<accession>A0A4Y7KGX6</accession>
<dbReference type="Gramene" id="RZC71155">
    <property type="protein sequence ID" value="RZC71155"/>
    <property type="gene ID" value="C5167_034325"/>
</dbReference>
<dbReference type="Proteomes" id="UP000316621">
    <property type="component" value="Chromosome 7"/>
</dbReference>
<gene>
    <name evidence="1" type="ORF">C5167_034325</name>
</gene>
<keyword evidence="2" id="KW-1185">Reference proteome</keyword>